<protein>
    <submittedName>
        <fullName evidence="1">Uncharacterized protein</fullName>
    </submittedName>
</protein>
<evidence type="ECO:0000313" key="1">
    <source>
        <dbReference type="EMBL" id="EGF09006.1"/>
    </source>
</evidence>
<gene>
    <name evidence="1" type="ORF">HMPREF9123_2441</name>
</gene>
<evidence type="ECO:0000313" key="2">
    <source>
        <dbReference type="Proteomes" id="UP000004105"/>
    </source>
</evidence>
<dbReference type="HOGENOM" id="CLU_3254485_0_0_4"/>
<organism evidence="1 2">
    <name type="scientific">Neisseria bacilliformis ATCC BAA-1200</name>
    <dbReference type="NCBI Taxonomy" id="888742"/>
    <lineage>
        <taxon>Bacteria</taxon>
        <taxon>Pseudomonadati</taxon>
        <taxon>Pseudomonadota</taxon>
        <taxon>Betaproteobacteria</taxon>
        <taxon>Neisseriales</taxon>
        <taxon>Neisseriaceae</taxon>
        <taxon>Neisseria</taxon>
    </lineage>
</organism>
<dbReference type="EMBL" id="AFAY01000048">
    <property type="protein sequence ID" value="EGF09006.1"/>
    <property type="molecule type" value="Genomic_DNA"/>
</dbReference>
<accession>F2BFD4</accession>
<proteinExistence type="predicted"/>
<comment type="caution">
    <text evidence="1">The sequence shown here is derived from an EMBL/GenBank/DDBJ whole genome shotgun (WGS) entry which is preliminary data.</text>
</comment>
<dbReference type="Proteomes" id="UP000004105">
    <property type="component" value="Unassembled WGS sequence"/>
</dbReference>
<reference evidence="1 2" key="1">
    <citation type="submission" date="2011-02" db="EMBL/GenBank/DDBJ databases">
        <authorList>
            <person name="Muzny D."/>
            <person name="Qin X."/>
            <person name="Deng J."/>
            <person name="Jiang H."/>
            <person name="Liu Y."/>
            <person name="Qu J."/>
            <person name="Song X.-Z."/>
            <person name="Zhang L."/>
            <person name="Thornton R."/>
            <person name="Coyle M."/>
            <person name="Francisco L."/>
            <person name="Jackson L."/>
            <person name="Javaid M."/>
            <person name="Korchina V."/>
            <person name="Kovar C."/>
            <person name="Mata R."/>
            <person name="Mathew T."/>
            <person name="Ngo R."/>
            <person name="Nguyen L."/>
            <person name="Nguyen N."/>
            <person name="Okwuonu G."/>
            <person name="Ongeri F."/>
            <person name="Pham C."/>
            <person name="Simmons D."/>
            <person name="Wilczek-Boney K."/>
            <person name="Hale W."/>
            <person name="Jakkamsetti A."/>
            <person name="Pham P."/>
            <person name="Ruth R."/>
            <person name="San Lucas F."/>
            <person name="Warren J."/>
            <person name="Zhang J."/>
            <person name="Zhao Z."/>
            <person name="Zhou C."/>
            <person name="Zhu D."/>
            <person name="Lee S."/>
            <person name="Bess C."/>
            <person name="Blankenburg K."/>
            <person name="Forbes L."/>
            <person name="Fu Q."/>
            <person name="Gubbala S."/>
            <person name="Hirani K."/>
            <person name="Jayaseelan J.C."/>
            <person name="Lara F."/>
            <person name="Munidasa M."/>
            <person name="Palculict T."/>
            <person name="Patil S."/>
            <person name="Pu L.-L."/>
            <person name="Saada N."/>
            <person name="Tang L."/>
            <person name="Weissenberger G."/>
            <person name="Zhu Y."/>
            <person name="Hemphill L."/>
            <person name="Shang Y."/>
            <person name="Youmans B."/>
            <person name="Ayvaz T."/>
            <person name="Ross M."/>
            <person name="Santibanez J."/>
            <person name="Aqrawi P."/>
            <person name="Gross S."/>
            <person name="Joshi V."/>
            <person name="Fowler G."/>
            <person name="Nazareth L."/>
            <person name="Reid J."/>
            <person name="Worley K."/>
            <person name="Petrosino J."/>
            <person name="Highlander S."/>
            <person name="Gibbs R."/>
        </authorList>
    </citation>
    <scope>NUCLEOTIDE SEQUENCE [LARGE SCALE GENOMIC DNA]</scope>
    <source>
        <strain evidence="1 2">ATCC BAA-1200</strain>
    </source>
</reference>
<dbReference type="AlphaFoldDB" id="F2BFD4"/>
<keyword evidence="2" id="KW-1185">Reference proteome</keyword>
<sequence length="42" mass="5217">MRIIIPLFRICKHFFKKILCEGLSLKNNMKVKIMIYDIYERR</sequence>
<name>F2BFD4_9NEIS</name>